<protein>
    <submittedName>
        <fullName evidence="2">Os10g0574750 protein</fullName>
    </submittedName>
</protein>
<reference evidence="2 3" key="2">
    <citation type="journal article" date="2013" name="Plant Cell Physiol.">
        <title>Rice Annotation Project Database (RAP-DB): an integrative and interactive database for rice genomics.</title>
        <authorList>
            <person name="Sakai H."/>
            <person name="Lee S.S."/>
            <person name="Tanaka T."/>
            <person name="Numa H."/>
            <person name="Kim J."/>
            <person name="Kawahara Y."/>
            <person name="Wakimoto H."/>
            <person name="Yang C.C."/>
            <person name="Iwamoto M."/>
            <person name="Abe T."/>
            <person name="Yamada Y."/>
            <person name="Muto A."/>
            <person name="Inokuchi H."/>
            <person name="Ikemura T."/>
            <person name="Matsumoto T."/>
            <person name="Sasaki T."/>
            <person name="Itoh T."/>
        </authorList>
    </citation>
    <scope>NUCLEOTIDE SEQUENCE [LARGE SCALE GENOMIC DNA]</scope>
    <source>
        <strain evidence="3">cv. Nipponbare</strain>
    </source>
</reference>
<dbReference type="AlphaFoldDB" id="A0A0P0XXN4"/>
<organism evidence="2 3">
    <name type="scientific">Oryza sativa subsp. japonica</name>
    <name type="common">Rice</name>
    <dbReference type="NCBI Taxonomy" id="39947"/>
    <lineage>
        <taxon>Eukaryota</taxon>
        <taxon>Viridiplantae</taxon>
        <taxon>Streptophyta</taxon>
        <taxon>Embryophyta</taxon>
        <taxon>Tracheophyta</taxon>
        <taxon>Spermatophyta</taxon>
        <taxon>Magnoliopsida</taxon>
        <taxon>Liliopsida</taxon>
        <taxon>Poales</taxon>
        <taxon>Poaceae</taxon>
        <taxon>BOP clade</taxon>
        <taxon>Oryzoideae</taxon>
        <taxon>Oryzeae</taxon>
        <taxon>Oryzinae</taxon>
        <taxon>Oryza</taxon>
        <taxon>Oryza sativa</taxon>
    </lineage>
</organism>
<dbReference type="EMBL" id="AP014966">
    <property type="protein sequence ID" value="BAT12187.1"/>
    <property type="molecule type" value="Genomic_DNA"/>
</dbReference>
<keyword evidence="1" id="KW-0472">Membrane</keyword>
<dbReference type="Gramene" id="Os10t0574750-01">
    <property type="protein sequence ID" value="Os10t0574750-01"/>
    <property type="gene ID" value="Os10g0574750"/>
</dbReference>
<dbReference type="Proteomes" id="UP000059680">
    <property type="component" value="Chromosome 10"/>
</dbReference>
<reference evidence="2 3" key="3">
    <citation type="journal article" date="2013" name="Rice">
        <title>Improvement of the Oryza sativa Nipponbare reference genome using next generation sequence and optical map data.</title>
        <authorList>
            <person name="Kawahara Y."/>
            <person name="de la Bastide M."/>
            <person name="Hamilton J.P."/>
            <person name="Kanamori H."/>
            <person name="McCombie W.R."/>
            <person name="Ouyang S."/>
            <person name="Schwartz D.C."/>
            <person name="Tanaka T."/>
            <person name="Wu J."/>
            <person name="Zhou S."/>
            <person name="Childs K.L."/>
            <person name="Davidson R.M."/>
            <person name="Lin H."/>
            <person name="Quesada-Ocampo L."/>
            <person name="Vaillancourt B."/>
            <person name="Sakai H."/>
            <person name="Lee S.S."/>
            <person name="Kim J."/>
            <person name="Numa H."/>
            <person name="Itoh T."/>
            <person name="Buell C.R."/>
            <person name="Matsumoto T."/>
        </authorList>
    </citation>
    <scope>NUCLEOTIDE SEQUENCE [LARGE SCALE GENOMIC DNA]</scope>
    <source>
        <strain evidence="3">cv. Nipponbare</strain>
    </source>
</reference>
<dbReference type="InParanoid" id="A0A0P0XXN4"/>
<dbReference type="PaxDb" id="39947-A0A0P0XXN4"/>
<keyword evidence="1" id="KW-1133">Transmembrane helix</keyword>
<keyword evidence="3" id="KW-1185">Reference proteome</keyword>
<name>A0A0P0XXN4_ORYSJ</name>
<reference evidence="3" key="1">
    <citation type="journal article" date="2005" name="Nature">
        <title>The map-based sequence of the rice genome.</title>
        <authorList>
            <consortium name="International rice genome sequencing project (IRGSP)"/>
            <person name="Matsumoto T."/>
            <person name="Wu J."/>
            <person name="Kanamori H."/>
            <person name="Katayose Y."/>
            <person name="Fujisawa M."/>
            <person name="Namiki N."/>
            <person name="Mizuno H."/>
            <person name="Yamamoto K."/>
            <person name="Antonio B.A."/>
            <person name="Baba T."/>
            <person name="Sakata K."/>
            <person name="Nagamura Y."/>
            <person name="Aoki H."/>
            <person name="Arikawa K."/>
            <person name="Arita K."/>
            <person name="Bito T."/>
            <person name="Chiden Y."/>
            <person name="Fujitsuka N."/>
            <person name="Fukunaka R."/>
            <person name="Hamada M."/>
            <person name="Harada C."/>
            <person name="Hayashi A."/>
            <person name="Hijishita S."/>
            <person name="Honda M."/>
            <person name="Hosokawa S."/>
            <person name="Ichikawa Y."/>
            <person name="Idonuma A."/>
            <person name="Iijima M."/>
            <person name="Ikeda M."/>
            <person name="Ikeno M."/>
            <person name="Ito K."/>
            <person name="Ito S."/>
            <person name="Ito T."/>
            <person name="Ito Y."/>
            <person name="Ito Y."/>
            <person name="Iwabuchi A."/>
            <person name="Kamiya K."/>
            <person name="Karasawa W."/>
            <person name="Kurita K."/>
            <person name="Katagiri S."/>
            <person name="Kikuta A."/>
            <person name="Kobayashi H."/>
            <person name="Kobayashi N."/>
            <person name="Machita K."/>
            <person name="Maehara T."/>
            <person name="Masukawa M."/>
            <person name="Mizubayashi T."/>
            <person name="Mukai Y."/>
            <person name="Nagasaki H."/>
            <person name="Nagata Y."/>
            <person name="Naito S."/>
            <person name="Nakashima M."/>
            <person name="Nakama Y."/>
            <person name="Nakamichi Y."/>
            <person name="Nakamura M."/>
            <person name="Meguro A."/>
            <person name="Negishi M."/>
            <person name="Ohta I."/>
            <person name="Ohta T."/>
            <person name="Okamoto M."/>
            <person name="Ono N."/>
            <person name="Saji S."/>
            <person name="Sakaguchi M."/>
            <person name="Sakai K."/>
            <person name="Shibata M."/>
            <person name="Shimokawa T."/>
            <person name="Song J."/>
            <person name="Takazaki Y."/>
            <person name="Terasawa K."/>
            <person name="Tsugane M."/>
            <person name="Tsuji K."/>
            <person name="Ueda S."/>
            <person name="Waki K."/>
            <person name="Yamagata H."/>
            <person name="Yamamoto M."/>
            <person name="Yamamoto S."/>
            <person name="Yamane H."/>
            <person name="Yoshiki S."/>
            <person name="Yoshihara R."/>
            <person name="Yukawa K."/>
            <person name="Zhong H."/>
            <person name="Yano M."/>
            <person name="Yuan Q."/>
            <person name="Ouyang S."/>
            <person name="Liu J."/>
            <person name="Jones K.M."/>
            <person name="Gansberger K."/>
            <person name="Moffat K."/>
            <person name="Hill J."/>
            <person name="Bera J."/>
            <person name="Fadrosh D."/>
            <person name="Jin S."/>
            <person name="Johri S."/>
            <person name="Kim M."/>
            <person name="Overton L."/>
            <person name="Reardon M."/>
            <person name="Tsitrin T."/>
            <person name="Vuong H."/>
            <person name="Weaver B."/>
            <person name="Ciecko A."/>
            <person name="Tallon L."/>
            <person name="Jackson J."/>
            <person name="Pai G."/>
            <person name="Aken S.V."/>
            <person name="Utterback T."/>
            <person name="Reidmuller S."/>
            <person name="Feldblyum T."/>
            <person name="Hsiao J."/>
            <person name="Zismann V."/>
            <person name="Iobst S."/>
            <person name="de Vazeille A.R."/>
            <person name="Buell C.R."/>
            <person name="Ying K."/>
            <person name="Li Y."/>
            <person name="Lu T."/>
            <person name="Huang Y."/>
            <person name="Zhao Q."/>
            <person name="Feng Q."/>
            <person name="Zhang L."/>
            <person name="Zhu J."/>
            <person name="Weng Q."/>
            <person name="Mu J."/>
            <person name="Lu Y."/>
            <person name="Fan D."/>
            <person name="Liu Y."/>
            <person name="Guan J."/>
            <person name="Zhang Y."/>
            <person name="Yu S."/>
            <person name="Liu X."/>
            <person name="Zhang Y."/>
            <person name="Hong G."/>
            <person name="Han B."/>
            <person name="Choisne N."/>
            <person name="Demange N."/>
            <person name="Orjeda G."/>
            <person name="Samain S."/>
            <person name="Cattolico L."/>
            <person name="Pelletier E."/>
            <person name="Couloux A."/>
            <person name="Segurens B."/>
            <person name="Wincker P."/>
            <person name="D'Hont A."/>
            <person name="Scarpelli C."/>
            <person name="Weissenbach J."/>
            <person name="Salanoubat M."/>
            <person name="Quetier F."/>
            <person name="Yu Y."/>
            <person name="Kim H.R."/>
            <person name="Rambo T."/>
            <person name="Currie J."/>
            <person name="Collura K."/>
            <person name="Luo M."/>
            <person name="Yang T."/>
            <person name="Ammiraju J.S.S."/>
            <person name="Engler F."/>
            <person name="Soderlund C."/>
            <person name="Wing R.A."/>
            <person name="Palmer L.E."/>
            <person name="de la Bastide M."/>
            <person name="Spiegel L."/>
            <person name="Nascimento L."/>
            <person name="Zutavern T."/>
            <person name="O'Shaughnessy A."/>
            <person name="Dike S."/>
            <person name="Dedhia N."/>
            <person name="Preston R."/>
            <person name="Balija V."/>
            <person name="McCombie W.R."/>
            <person name="Chow T."/>
            <person name="Chen H."/>
            <person name="Chung M."/>
            <person name="Chen C."/>
            <person name="Shaw J."/>
            <person name="Wu H."/>
            <person name="Hsiao K."/>
            <person name="Chao Y."/>
            <person name="Chu M."/>
            <person name="Cheng C."/>
            <person name="Hour A."/>
            <person name="Lee P."/>
            <person name="Lin S."/>
            <person name="Lin Y."/>
            <person name="Liou J."/>
            <person name="Liu S."/>
            <person name="Hsing Y."/>
            <person name="Raghuvanshi S."/>
            <person name="Mohanty A."/>
            <person name="Bharti A.K."/>
            <person name="Gaur A."/>
            <person name="Gupta V."/>
            <person name="Kumar D."/>
            <person name="Ravi V."/>
            <person name="Vij S."/>
            <person name="Kapur A."/>
            <person name="Khurana P."/>
            <person name="Khurana P."/>
            <person name="Khurana J.P."/>
            <person name="Tyagi A.K."/>
            <person name="Gaikwad K."/>
            <person name="Singh A."/>
            <person name="Dalal V."/>
            <person name="Srivastava S."/>
            <person name="Dixit A."/>
            <person name="Pal A.K."/>
            <person name="Ghazi I.A."/>
            <person name="Yadav M."/>
            <person name="Pandit A."/>
            <person name="Bhargava A."/>
            <person name="Sureshbabu K."/>
            <person name="Batra K."/>
            <person name="Sharma T.R."/>
            <person name="Mohapatra T."/>
            <person name="Singh N.K."/>
            <person name="Messing J."/>
            <person name="Nelson A.B."/>
            <person name="Fuks G."/>
            <person name="Kavchok S."/>
            <person name="Keizer G."/>
            <person name="Linton E."/>
            <person name="Llaca V."/>
            <person name="Song R."/>
            <person name="Tanyolac B."/>
            <person name="Young S."/>
            <person name="Ho-Il K."/>
            <person name="Hahn J.H."/>
            <person name="Sangsakoo G."/>
            <person name="Vanavichit A."/>
            <person name="de Mattos Luiz.A.T."/>
            <person name="Zimmer P.D."/>
            <person name="Malone G."/>
            <person name="Dellagostin O."/>
            <person name="de Oliveira A.C."/>
            <person name="Bevan M."/>
            <person name="Bancroft I."/>
            <person name="Minx P."/>
            <person name="Cordum H."/>
            <person name="Wilson R."/>
            <person name="Cheng Z."/>
            <person name="Jin W."/>
            <person name="Jiang J."/>
            <person name="Leong S.A."/>
            <person name="Iwama H."/>
            <person name="Gojobori T."/>
            <person name="Itoh T."/>
            <person name="Niimura Y."/>
            <person name="Fujii Y."/>
            <person name="Habara T."/>
            <person name="Sakai H."/>
            <person name="Sato Y."/>
            <person name="Wilson G."/>
            <person name="Kumar K."/>
            <person name="McCouch S."/>
            <person name="Juretic N."/>
            <person name="Hoen D."/>
            <person name="Wright S."/>
            <person name="Bruskiewich R."/>
            <person name="Bureau T."/>
            <person name="Miyao A."/>
            <person name="Hirochika H."/>
            <person name="Nishikawa T."/>
            <person name="Kadowaki K."/>
            <person name="Sugiura M."/>
            <person name="Burr B."/>
            <person name="Sasaki T."/>
        </authorList>
    </citation>
    <scope>NUCLEOTIDE SEQUENCE [LARGE SCALE GENOMIC DNA]</scope>
    <source>
        <strain evidence="3">cv. Nipponbare</strain>
    </source>
</reference>
<sequence length="161" mass="17668">MRLPNGARCGMPLRRLGGRVGGGGGVDGVKLLLAGEVELSESEVEAMAWAWRSLFLLAAVAVAVAAAVAAWGEQPTTLQPREQKRKLSRRLRLQTSQMLATAPLPALCWGRSLRNTTRALLMTYVCTPPMSMNLWMSDTLITSWYDDRRICNHNAATAMVR</sequence>
<gene>
    <name evidence="2" type="ordered locus">Os10g0574750</name>
    <name evidence="2" type="ORF">OSNPB_100574750</name>
</gene>
<proteinExistence type="predicted"/>
<feature type="transmembrane region" description="Helical" evidence="1">
    <location>
        <begin position="49"/>
        <end position="71"/>
    </location>
</feature>
<accession>A0A0P0XXN4</accession>
<keyword evidence="1" id="KW-0812">Transmembrane</keyword>
<evidence type="ECO:0000313" key="3">
    <source>
        <dbReference type="Proteomes" id="UP000059680"/>
    </source>
</evidence>
<evidence type="ECO:0000256" key="1">
    <source>
        <dbReference type="SAM" id="Phobius"/>
    </source>
</evidence>
<evidence type="ECO:0000313" key="2">
    <source>
        <dbReference type="EMBL" id="BAT12187.1"/>
    </source>
</evidence>